<dbReference type="STRING" id="375175.AYR53_07390"/>
<dbReference type="EMBL" id="CP014873">
    <property type="protein sequence ID" value="ANK62611.1"/>
    <property type="molecule type" value="Genomic_DNA"/>
</dbReference>
<dbReference type="PANTHER" id="PTHR47618:SF1">
    <property type="entry name" value="BIFUNCTIONAL OLIGORIBONUCLEASE AND PAP PHOSPHATASE NRNA"/>
    <property type="match status" value="1"/>
</dbReference>
<dbReference type="InterPro" id="IPR038763">
    <property type="entry name" value="DHH_sf"/>
</dbReference>
<sequence>MKQEQKAIIEKIQAYGTIIIHRHQSPDPDALGSQVGLAKIIQATYPQKKVYVVGEASEGLTWMAQMDTVATEQYTGALVIVTDTANTPRVSDDRYTKGADLIKIDHHPNDEPYGDPMWVEPAASSSSELIYDLAVAGKMTVPAAAARLLYTGIVGDTGRFMYSATTPHTFEVAAALIKHDFDFTLVNQNLDTMSAEQAHLSAYVLENLIILPSGAAHITLSQELLKRLGLSVAQTSSIVSLPGKIAAVSAWVIFVEQVPENYRVHFRSKGPIINELAKAHHGGGHPLASGARAQGEAETKEIVTALDQIVSHQ</sequence>
<dbReference type="Proteomes" id="UP000078582">
    <property type="component" value="Chromosome"/>
</dbReference>
<dbReference type="GeneID" id="42982074"/>
<organism evidence="3 4">
    <name type="scientific">Loigolactobacillus backii</name>
    <dbReference type="NCBI Taxonomy" id="375175"/>
    <lineage>
        <taxon>Bacteria</taxon>
        <taxon>Bacillati</taxon>
        <taxon>Bacillota</taxon>
        <taxon>Bacilli</taxon>
        <taxon>Lactobacillales</taxon>
        <taxon>Lactobacillaceae</taxon>
        <taxon>Loigolactobacillus</taxon>
    </lineage>
</organism>
<keyword evidence="4" id="KW-1185">Reference proteome</keyword>
<feature type="domain" description="DDH" evidence="1">
    <location>
        <begin position="18"/>
        <end position="153"/>
    </location>
</feature>
<dbReference type="Pfam" id="PF01368">
    <property type="entry name" value="DHH"/>
    <property type="match status" value="1"/>
</dbReference>
<gene>
    <name evidence="3" type="ORF">AYR53_07390</name>
</gene>
<dbReference type="Gene3D" id="3.90.1640.10">
    <property type="entry name" value="inorganic pyrophosphatase (n-terminal core)"/>
    <property type="match status" value="1"/>
</dbReference>
<protein>
    <submittedName>
        <fullName evidence="3">Oligoribonuclease</fullName>
    </submittedName>
</protein>
<dbReference type="KEGG" id="lbt:AYR52_02275"/>
<evidence type="ECO:0000313" key="3">
    <source>
        <dbReference type="EMBL" id="ANK62611.1"/>
    </source>
</evidence>
<reference evidence="3 4" key="1">
    <citation type="submission" date="2016-03" db="EMBL/GenBank/DDBJ databases">
        <title>Pediococcus and Lactobacillus from brewery environment - whole genome sequencing and assembly.</title>
        <authorList>
            <person name="Behr J."/>
            <person name="Geissler A.J."/>
            <person name="Vogel R.F."/>
        </authorList>
    </citation>
    <scope>NUCLEOTIDE SEQUENCE [LARGE SCALE GENOMIC DNA]</scope>
    <source>
        <strain evidence="3 4">TMW 1.1989</strain>
    </source>
</reference>
<evidence type="ECO:0000259" key="2">
    <source>
        <dbReference type="Pfam" id="PF02272"/>
    </source>
</evidence>
<dbReference type="InterPro" id="IPR051319">
    <property type="entry name" value="Oligoribo/pAp-PDE_c-di-AMP_PDE"/>
</dbReference>
<dbReference type="GO" id="GO:0003676">
    <property type="term" value="F:nucleic acid binding"/>
    <property type="evidence" value="ECO:0007669"/>
    <property type="project" value="InterPro"/>
</dbReference>
<accession>A0A192H3S2</accession>
<evidence type="ECO:0000259" key="1">
    <source>
        <dbReference type="Pfam" id="PF01368"/>
    </source>
</evidence>
<dbReference type="PANTHER" id="PTHR47618">
    <property type="entry name" value="BIFUNCTIONAL OLIGORIBONUCLEASE AND PAP PHOSPHATASE NRNA"/>
    <property type="match status" value="1"/>
</dbReference>
<name>A0A192H3S2_9LACO</name>
<dbReference type="AlphaFoldDB" id="A0A192H3S2"/>
<dbReference type="InterPro" id="IPR001667">
    <property type="entry name" value="DDH_dom"/>
</dbReference>
<dbReference type="InterPro" id="IPR003156">
    <property type="entry name" value="DHHA1_dom"/>
</dbReference>
<proteinExistence type="predicted"/>
<dbReference type="SUPFAM" id="SSF64182">
    <property type="entry name" value="DHH phosphoesterases"/>
    <property type="match status" value="1"/>
</dbReference>
<dbReference type="RefSeq" id="WP_068223350.1">
    <property type="nucleotide sequence ID" value="NZ_CP014623.1"/>
</dbReference>
<dbReference type="Gene3D" id="3.10.310.30">
    <property type="match status" value="1"/>
</dbReference>
<evidence type="ECO:0000313" key="4">
    <source>
        <dbReference type="Proteomes" id="UP000078582"/>
    </source>
</evidence>
<dbReference type="Pfam" id="PF02272">
    <property type="entry name" value="DHHA1"/>
    <property type="match status" value="1"/>
</dbReference>
<feature type="domain" description="DHHA1" evidence="2">
    <location>
        <begin position="229"/>
        <end position="311"/>
    </location>
</feature>
<dbReference type="OrthoDB" id="9803668at2"/>